<evidence type="ECO:0000256" key="5">
    <source>
        <dbReference type="HAMAP-Rule" id="MF_00374"/>
    </source>
</evidence>
<dbReference type="Proteomes" id="UP000199256">
    <property type="component" value="Unassembled WGS sequence"/>
</dbReference>
<dbReference type="InterPro" id="IPR050063">
    <property type="entry name" value="Ribosomal_protein_uL29"/>
</dbReference>
<dbReference type="STRING" id="1396821.SAMN05444515_10320"/>
<evidence type="ECO:0000256" key="4">
    <source>
        <dbReference type="ARBA" id="ARBA00035204"/>
    </source>
</evidence>
<evidence type="ECO:0000256" key="1">
    <source>
        <dbReference type="ARBA" id="ARBA00009254"/>
    </source>
</evidence>
<protein>
    <recommendedName>
        <fullName evidence="4 5">Large ribosomal subunit protein uL29</fullName>
    </recommendedName>
</protein>
<dbReference type="InterPro" id="IPR001854">
    <property type="entry name" value="Ribosomal_uL29"/>
</dbReference>
<reference evidence="7" key="1">
    <citation type="submission" date="2016-10" db="EMBL/GenBank/DDBJ databases">
        <authorList>
            <person name="Varghese N."/>
            <person name="Submissions S."/>
        </authorList>
    </citation>
    <scope>NUCLEOTIDE SEQUENCE [LARGE SCALE GENOMIC DNA]</scope>
    <source>
        <strain evidence="7">DSM 241</strain>
    </source>
</reference>
<dbReference type="GO" id="GO:0003735">
    <property type="term" value="F:structural constituent of ribosome"/>
    <property type="evidence" value="ECO:0007669"/>
    <property type="project" value="InterPro"/>
</dbReference>
<dbReference type="SUPFAM" id="SSF46561">
    <property type="entry name" value="Ribosomal protein L29 (L29p)"/>
    <property type="match status" value="1"/>
</dbReference>
<dbReference type="NCBIfam" id="TIGR00012">
    <property type="entry name" value="L29"/>
    <property type="match status" value="1"/>
</dbReference>
<dbReference type="CDD" id="cd00427">
    <property type="entry name" value="Ribosomal_L29_HIP"/>
    <property type="match status" value="1"/>
</dbReference>
<dbReference type="Gene3D" id="1.10.287.310">
    <property type="match status" value="1"/>
</dbReference>
<accession>A0A1H7I3W7</accession>
<dbReference type="InterPro" id="IPR036049">
    <property type="entry name" value="Ribosomal_uL29_sf"/>
</dbReference>
<sequence length="65" mass="7690">MKASEVREQNTEELRGELLELYREQFKMRMQKGTGQPPRPDRFGKIRKDVARIKTVLNERSRAGE</sequence>
<evidence type="ECO:0000313" key="6">
    <source>
        <dbReference type="EMBL" id="SEK57118.1"/>
    </source>
</evidence>
<dbReference type="FunFam" id="1.10.287.310:FF:000001">
    <property type="entry name" value="50S ribosomal protein L29"/>
    <property type="match status" value="1"/>
</dbReference>
<keyword evidence="3 5" id="KW-0687">Ribonucleoprotein</keyword>
<proteinExistence type="inferred from homology"/>
<dbReference type="GO" id="GO:0022625">
    <property type="term" value="C:cytosolic large ribosomal subunit"/>
    <property type="evidence" value="ECO:0007669"/>
    <property type="project" value="TreeGrafter"/>
</dbReference>
<evidence type="ECO:0000313" key="7">
    <source>
        <dbReference type="Proteomes" id="UP000199256"/>
    </source>
</evidence>
<dbReference type="OrthoDB" id="9815192at2"/>
<dbReference type="HAMAP" id="MF_00374">
    <property type="entry name" value="Ribosomal_uL29"/>
    <property type="match status" value="1"/>
</dbReference>
<evidence type="ECO:0000256" key="3">
    <source>
        <dbReference type="ARBA" id="ARBA00023274"/>
    </source>
</evidence>
<dbReference type="GO" id="GO:0006412">
    <property type="term" value="P:translation"/>
    <property type="evidence" value="ECO:0007669"/>
    <property type="project" value="UniProtKB-UniRule"/>
</dbReference>
<dbReference type="RefSeq" id="WP_025282219.1">
    <property type="nucleotide sequence ID" value="NZ_FOAA01000003.1"/>
</dbReference>
<dbReference type="Pfam" id="PF00831">
    <property type="entry name" value="Ribosomal_L29"/>
    <property type="match status" value="1"/>
</dbReference>
<organism evidence="6 7">
    <name type="scientific">Ectothiorhodospira marina</name>
    <dbReference type="NCBI Taxonomy" id="1396821"/>
    <lineage>
        <taxon>Bacteria</taxon>
        <taxon>Pseudomonadati</taxon>
        <taxon>Pseudomonadota</taxon>
        <taxon>Gammaproteobacteria</taxon>
        <taxon>Chromatiales</taxon>
        <taxon>Ectothiorhodospiraceae</taxon>
        <taxon>Ectothiorhodospira</taxon>
    </lineage>
</organism>
<dbReference type="AlphaFoldDB" id="A0A1H7I3W7"/>
<comment type="similarity">
    <text evidence="1 5">Belongs to the universal ribosomal protein uL29 family.</text>
</comment>
<dbReference type="PANTHER" id="PTHR10916:SF0">
    <property type="entry name" value="LARGE RIBOSOMAL SUBUNIT PROTEIN UL29C"/>
    <property type="match status" value="1"/>
</dbReference>
<name>A0A1H7I3W7_9GAMM</name>
<keyword evidence="7" id="KW-1185">Reference proteome</keyword>
<evidence type="ECO:0000256" key="2">
    <source>
        <dbReference type="ARBA" id="ARBA00022980"/>
    </source>
</evidence>
<dbReference type="EMBL" id="FOAA01000003">
    <property type="protein sequence ID" value="SEK57118.1"/>
    <property type="molecule type" value="Genomic_DNA"/>
</dbReference>
<keyword evidence="2 5" id="KW-0689">Ribosomal protein</keyword>
<dbReference type="PANTHER" id="PTHR10916">
    <property type="entry name" value="60S RIBOSOMAL PROTEIN L35/50S RIBOSOMAL PROTEIN L29"/>
    <property type="match status" value="1"/>
</dbReference>
<gene>
    <name evidence="5" type="primary">rpmC</name>
    <name evidence="6" type="ORF">SAMN05444515_10320</name>
</gene>